<organism evidence="1 2">
    <name type="scientific">Pontibacter korlensis</name>
    <dbReference type="NCBI Taxonomy" id="400092"/>
    <lineage>
        <taxon>Bacteria</taxon>
        <taxon>Pseudomonadati</taxon>
        <taxon>Bacteroidota</taxon>
        <taxon>Cytophagia</taxon>
        <taxon>Cytophagales</taxon>
        <taxon>Hymenobacteraceae</taxon>
        <taxon>Pontibacter</taxon>
    </lineage>
</organism>
<name>A0A0E3UW33_9BACT</name>
<dbReference type="Proteomes" id="UP000033109">
    <property type="component" value="Chromosome"/>
</dbReference>
<dbReference type="HOGENOM" id="CLU_155228_0_0_10"/>
<dbReference type="RefSeq" id="WP_046310040.1">
    <property type="nucleotide sequence ID" value="NZ_CBCSCY010000010.1"/>
</dbReference>
<gene>
    <name evidence="1" type="ORF">PKOR_07675</name>
</gene>
<dbReference type="EMBL" id="CP009621">
    <property type="protein sequence ID" value="AKD03022.1"/>
    <property type="molecule type" value="Genomic_DNA"/>
</dbReference>
<sequence length="126" mass="14828">MIIPNPLVKLDYNPGDILTVEWPNFNDYSVSEAIHILNIVIEAVRYHDIKYLLTDTRNRMVDIPDAQYKETVMKFAEDLRTTRLQRLARVVTANTVREKPINEIREKARLTIPFKMEEALEWLVSE</sequence>
<keyword evidence="2" id="KW-1185">Reference proteome</keyword>
<dbReference type="PATRIC" id="fig|400092.3.peg.1695"/>
<dbReference type="AlphaFoldDB" id="A0A0E3UW33"/>
<reference evidence="1 2" key="1">
    <citation type="journal article" date="2015" name="Sci. Rep.">
        <title>Unraveling adaptation of Pontibacter korlensis to radiation and infertility in desert through complete genome and comparative transcriptomic analysis.</title>
        <authorList>
            <person name="Dai J."/>
            <person name="Dai W."/>
            <person name="Qiu C."/>
            <person name="Yang Z."/>
            <person name="Zhang Y."/>
            <person name="Zhou M."/>
            <person name="Zhang L."/>
            <person name="Fang C."/>
            <person name="Gao Q."/>
            <person name="Yang Q."/>
            <person name="Li X."/>
            <person name="Wang Z."/>
            <person name="Wang Z."/>
            <person name="Jia Z."/>
            <person name="Chen X."/>
        </authorList>
    </citation>
    <scope>NUCLEOTIDE SEQUENCE [LARGE SCALE GENOMIC DNA]</scope>
    <source>
        <strain evidence="1 2">X14-1T</strain>
    </source>
</reference>
<dbReference type="OrthoDB" id="852207at2"/>
<dbReference type="KEGG" id="pko:PKOR_07675"/>
<evidence type="ECO:0000313" key="2">
    <source>
        <dbReference type="Proteomes" id="UP000033109"/>
    </source>
</evidence>
<proteinExistence type="predicted"/>
<evidence type="ECO:0008006" key="3">
    <source>
        <dbReference type="Google" id="ProtNLM"/>
    </source>
</evidence>
<evidence type="ECO:0000313" key="1">
    <source>
        <dbReference type="EMBL" id="AKD03022.1"/>
    </source>
</evidence>
<accession>A0A0E3UW33</accession>
<protein>
    <recommendedName>
        <fullName evidence="3">STAS/SEC14 domain-containing protein</fullName>
    </recommendedName>
</protein>